<dbReference type="InterPro" id="IPR026841">
    <property type="entry name" value="Aur1/Ipt1"/>
</dbReference>
<dbReference type="GO" id="GO:0016020">
    <property type="term" value="C:membrane"/>
    <property type="evidence" value="ECO:0007669"/>
    <property type="project" value="UniProtKB-SubCell"/>
</dbReference>
<comment type="subcellular location">
    <subcellularLocation>
        <location evidence="1">Membrane</location>
        <topology evidence="1">Multi-pass membrane protein</topology>
    </subcellularLocation>
</comment>
<dbReference type="PANTHER" id="PTHR31310:SF7">
    <property type="entry name" value="PA-PHOSPHATASE RELATED-FAMILY PROTEIN DDB_G0268928"/>
    <property type="match status" value="1"/>
</dbReference>
<name>A0A6J6L9A3_9ZZZZ</name>
<dbReference type="EMBL" id="CAEZWU010000001">
    <property type="protein sequence ID" value="CAB4657039.1"/>
    <property type="molecule type" value="Genomic_DNA"/>
</dbReference>
<evidence type="ECO:0000256" key="2">
    <source>
        <dbReference type="ARBA" id="ARBA00022692"/>
    </source>
</evidence>
<evidence type="ECO:0000256" key="3">
    <source>
        <dbReference type="ARBA" id="ARBA00022989"/>
    </source>
</evidence>
<keyword evidence="4 5" id="KW-0472">Membrane</keyword>
<feature type="transmembrane region" description="Helical" evidence="5">
    <location>
        <begin position="215"/>
        <end position="231"/>
    </location>
</feature>
<reference evidence="7" key="1">
    <citation type="submission" date="2020-05" db="EMBL/GenBank/DDBJ databases">
        <authorList>
            <person name="Chiriac C."/>
            <person name="Salcher M."/>
            <person name="Ghai R."/>
            <person name="Kavagutti S V."/>
        </authorList>
    </citation>
    <scope>NUCLEOTIDE SEQUENCE</scope>
</reference>
<evidence type="ECO:0000259" key="6">
    <source>
        <dbReference type="Pfam" id="PF14378"/>
    </source>
</evidence>
<feature type="transmembrane region" description="Helical" evidence="5">
    <location>
        <begin position="108"/>
        <end position="127"/>
    </location>
</feature>
<feature type="transmembrane region" description="Helical" evidence="5">
    <location>
        <begin position="237"/>
        <end position="254"/>
    </location>
</feature>
<protein>
    <submittedName>
        <fullName evidence="7">Unannotated protein</fullName>
    </submittedName>
</protein>
<proteinExistence type="predicted"/>
<gene>
    <name evidence="7" type="ORF">UFOPK2292_00021</name>
</gene>
<evidence type="ECO:0000256" key="4">
    <source>
        <dbReference type="ARBA" id="ARBA00023136"/>
    </source>
</evidence>
<sequence>MNTNMKWVTWDQAAITALLSFAVTMLLRRLPTTKWRARIVPVTTELSLISALYTLWRLALKLPLDQPSGAIERARQIDRFQHWLHMPAELSLQQFVLQHDWLAQATNFYYAVFHVPAMILFLVWIFIRHRDKYPRWRSSLAMLTAACLVIRYIRVAPPRFLPELGYIDLATRYGLSVYGPVGTGVSDQFAAMPSIHVGWAAIVSFGIVFSSTSRWRWIYLSHLLITVLAVSATGNHWWLDGVAAIAILGVALWIDRFVRNITNKDPALNFSDGGQSSN</sequence>
<dbReference type="CDD" id="cd03386">
    <property type="entry name" value="PAP2_Aur1_like"/>
    <property type="match status" value="1"/>
</dbReference>
<organism evidence="7">
    <name type="scientific">freshwater metagenome</name>
    <dbReference type="NCBI Taxonomy" id="449393"/>
    <lineage>
        <taxon>unclassified sequences</taxon>
        <taxon>metagenomes</taxon>
        <taxon>ecological metagenomes</taxon>
    </lineage>
</organism>
<feature type="transmembrane region" description="Helical" evidence="5">
    <location>
        <begin position="139"/>
        <end position="156"/>
    </location>
</feature>
<evidence type="ECO:0000313" key="7">
    <source>
        <dbReference type="EMBL" id="CAB4657039.1"/>
    </source>
</evidence>
<dbReference type="Pfam" id="PF14378">
    <property type="entry name" value="PAP2_3"/>
    <property type="match status" value="1"/>
</dbReference>
<dbReference type="InterPro" id="IPR052185">
    <property type="entry name" value="IPC_Synthase-Related"/>
</dbReference>
<evidence type="ECO:0000256" key="1">
    <source>
        <dbReference type="ARBA" id="ARBA00004141"/>
    </source>
</evidence>
<accession>A0A6J6L9A3</accession>
<dbReference type="PANTHER" id="PTHR31310">
    <property type="match status" value="1"/>
</dbReference>
<dbReference type="AlphaFoldDB" id="A0A6J6L9A3"/>
<feature type="transmembrane region" description="Helical" evidence="5">
    <location>
        <begin position="189"/>
        <end position="208"/>
    </location>
</feature>
<feature type="transmembrane region" description="Helical" evidence="5">
    <location>
        <begin position="39"/>
        <end position="59"/>
    </location>
</feature>
<evidence type="ECO:0000256" key="5">
    <source>
        <dbReference type="SAM" id="Phobius"/>
    </source>
</evidence>
<keyword evidence="2 5" id="KW-0812">Transmembrane</keyword>
<keyword evidence="3 5" id="KW-1133">Transmembrane helix</keyword>
<feature type="domain" description="Inositolphosphotransferase Aur1/Ipt1" evidence="6">
    <location>
        <begin position="76"/>
        <end position="253"/>
    </location>
</feature>